<dbReference type="SMART" id="SM00028">
    <property type="entry name" value="TPR"/>
    <property type="match status" value="1"/>
</dbReference>
<comment type="caution">
    <text evidence="5">The sequence shown here is derived from an EMBL/GenBank/DDBJ whole genome shotgun (WGS) entry which is preliminary data.</text>
</comment>
<dbReference type="SUPFAM" id="SSF48452">
    <property type="entry name" value="TPR-like"/>
    <property type="match status" value="1"/>
</dbReference>
<proteinExistence type="predicted"/>
<dbReference type="Pfam" id="PF07719">
    <property type="entry name" value="TPR_2"/>
    <property type="match status" value="1"/>
</dbReference>
<dbReference type="EMBL" id="JAHWXP010000001">
    <property type="protein sequence ID" value="MBY8335508.1"/>
    <property type="molecule type" value="Genomic_DNA"/>
</dbReference>
<gene>
    <name evidence="5" type="ORF">KYN89_00460</name>
</gene>
<reference evidence="5 6" key="1">
    <citation type="submission" date="2021-07" db="EMBL/GenBank/DDBJ databases">
        <title>Alteriqipengyuania abyssalis NZ-12B nov, sp.nov isolated from deep sea sponge in pacific ocean.</title>
        <authorList>
            <person name="Tareen S."/>
            <person name="Wink J."/>
        </authorList>
    </citation>
    <scope>NUCLEOTIDE SEQUENCE [LARGE SCALE GENOMIC DNA]</scope>
    <source>
        <strain evidence="5 6">NZ-12B</strain>
    </source>
</reference>
<evidence type="ECO:0000256" key="1">
    <source>
        <dbReference type="ARBA" id="ARBA00022737"/>
    </source>
</evidence>
<keyword evidence="6" id="KW-1185">Reference proteome</keyword>
<evidence type="ECO:0000313" key="5">
    <source>
        <dbReference type="EMBL" id="MBY8335508.1"/>
    </source>
</evidence>
<feature type="signal peptide" evidence="4">
    <location>
        <begin position="1"/>
        <end position="22"/>
    </location>
</feature>
<keyword evidence="1" id="KW-0677">Repeat</keyword>
<feature type="chain" id="PRO_5045955512" evidence="4">
    <location>
        <begin position="23"/>
        <end position="307"/>
    </location>
</feature>
<name>A0ABS7P8W5_9SPHN</name>
<feature type="repeat" description="TPR" evidence="3">
    <location>
        <begin position="248"/>
        <end position="281"/>
    </location>
</feature>
<keyword evidence="4" id="KW-0732">Signal</keyword>
<sequence>MRTLKMVVVGLGLGTLAMPVSAETLRVVGVYPAHNGDAAEVQSIGIEQFGGIDGPTLSIKAADALRSASIDGEPYFRVAPASVLRDGDAVLSGSVATDVDVYRASPKEVETCVKRDDKNKCLEKRKEKVPCEQLTLSVRPTIRLYSYDGVLIHDDDAESQRQVRYCADESEPAIDPMVDEVLDEIAARLRYALAPQQRAEDIRVLETRKGMEKEPGRAFRDAIAMTKRDEEMACDAFAALEPTIGEHVSLLFNIGLCAEAGGDFERAQEYYRRAIKADPSKSNPGEGLDRIRARQEAERQLAIHHGD</sequence>
<evidence type="ECO:0000256" key="3">
    <source>
        <dbReference type="PROSITE-ProRule" id="PRU00339"/>
    </source>
</evidence>
<dbReference type="PROSITE" id="PS50005">
    <property type="entry name" value="TPR"/>
    <property type="match status" value="1"/>
</dbReference>
<dbReference type="RefSeq" id="WP_222823323.1">
    <property type="nucleotide sequence ID" value="NZ_JAHWXP010000001.1"/>
</dbReference>
<dbReference type="InterPro" id="IPR013105">
    <property type="entry name" value="TPR_2"/>
</dbReference>
<dbReference type="InterPro" id="IPR011990">
    <property type="entry name" value="TPR-like_helical_dom_sf"/>
</dbReference>
<protein>
    <submittedName>
        <fullName evidence="5">Tetratricopeptide repeat protein</fullName>
    </submittedName>
</protein>
<organism evidence="5 6">
    <name type="scientific">Alteriqipengyuania abyssalis</name>
    <dbReference type="NCBI Taxonomy" id="2860200"/>
    <lineage>
        <taxon>Bacteria</taxon>
        <taxon>Pseudomonadati</taxon>
        <taxon>Pseudomonadota</taxon>
        <taxon>Alphaproteobacteria</taxon>
        <taxon>Sphingomonadales</taxon>
        <taxon>Erythrobacteraceae</taxon>
        <taxon>Alteriqipengyuania</taxon>
    </lineage>
</organism>
<accession>A0ABS7P8W5</accession>
<dbReference type="InterPro" id="IPR019734">
    <property type="entry name" value="TPR_rpt"/>
</dbReference>
<dbReference type="Proteomes" id="UP000759298">
    <property type="component" value="Unassembled WGS sequence"/>
</dbReference>
<keyword evidence="2 3" id="KW-0802">TPR repeat</keyword>
<dbReference type="Gene3D" id="1.25.40.10">
    <property type="entry name" value="Tetratricopeptide repeat domain"/>
    <property type="match status" value="1"/>
</dbReference>
<dbReference type="PROSITE" id="PS50293">
    <property type="entry name" value="TPR_REGION"/>
    <property type="match status" value="1"/>
</dbReference>
<evidence type="ECO:0000313" key="6">
    <source>
        <dbReference type="Proteomes" id="UP000759298"/>
    </source>
</evidence>
<evidence type="ECO:0000256" key="4">
    <source>
        <dbReference type="SAM" id="SignalP"/>
    </source>
</evidence>
<evidence type="ECO:0000256" key="2">
    <source>
        <dbReference type="ARBA" id="ARBA00022803"/>
    </source>
</evidence>